<proteinExistence type="predicted"/>
<sequence>MEQELVEMSTYLDVGTLTCLYNEVEDASVMQRCLTRFKVEVGSGQPSLTHAALLATTANVFASETVTSDAANKMLEMLIHRKEEKAQRDRMDLRTVKRLLERLLGSFTHPLYQAVTELFIWAVLNNRNELALLFWRNADNAVALSLIGCNLYEKMVPTLPLYDTEGRLALANQKAHLEQAAKMMVELLYSKSRWRALYLLVRPLKTWGHHSCMPLAMQANCREFISSIACQHAIRLEWHAGVHANVFSLVLACICPLLIFTPLVAFSPGSSSSSSSSSTATKTTTEKHIVQRLKSETKPASMRADTNEPSISVPKKVAMFYRAPRTKFCIHAAFYVMFLAFFSYTLLFGLKPNSVTVLEAALMVYLGSFCVETVRSFLKAVVGRGSARTLSGNWLSDDRWHAYDVVLMVASAVPICLRLGWNDTYIVAKTFYSLILVFYFLRLFQFYSVNRKLGPNSVMIFQMLMELAIFLFVLLIFLLPYGVATQALLFPYITQFDAEVLKNVFYYPYYRMYGELFLEQSEAQMEGCNATTADGITCPMYNFMSPLFLAIYMLIVAVLLINLLIAIFSNVFEAVEAQSMQVWKTTMYYLLVEYKTKPVVPAPFSVLQALLEGVAYLPGICIRSCRRLTSRTRSHAYTDKAHEGRRSSGHTVEGASGTAASVEDEEECGDLEEVARDDETEELDNSITLIEQWTLRQILKQEETCEDANQISTICCMMEEVRNALTAEEHPDEPASPSTSEPRRSSAPKTSSVCPKDLNARLSAMEAKVENSLKHHEAVIRQLLEQLGTRK</sequence>
<evidence type="ECO:0000313" key="10">
    <source>
        <dbReference type="Proteomes" id="UP000282613"/>
    </source>
</evidence>
<evidence type="ECO:0000256" key="5">
    <source>
        <dbReference type="SAM" id="MobiDB-lite"/>
    </source>
</evidence>
<feature type="compositionally biased region" description="Basic and acidic residues" evidence="5">
    <location>
        <begin position="284"/>
        <end position="297"/>
    </location>
</feature>
<reference evidence="11" key="1">
    <citation type="submission" date="2017-02" db="UniProtKB">
        <authorList>
            <consortium name="WormBaseParasite"/>
        </authorList>
    </citation>
    <scope>IDENTIFICATION</scope>
</reference>
<dbReference type="Pfam" id="PF00520">
    <property type="entry name" value="Ion_trans"/>
    <property type="match status" value="1"/>
</dbReference>
<dbReference type="OrthoDB" id="6238217at2759"/>
<dbReference type="WBParaSite" id="TASK_0000213401-mRNA-1">
    <property type="protein sequence ID" value="TASK_0000213401-mRNA-1"/>
    <property type="gene ID" value="TASK_0000213401"/>
</dbReference>
<dbReference type="GO" id="GO:0005261">
    <property type="term" value="F:monoatomic cation channel activity"/>
    <property type="evidence" value="ECO:0007669"/>
    <property type="project" value="TreeGrafter"/>
</dbReference>
<evidence type="ECO:0000259" key="7">
    <source>
        <dbReference type="Pfam" id="PF00520"/>
    </source>
</evidence>
<dbReference type="InterPro" id="IPR005821">
    <property type="entry name" value="Ion_trans_dom"/>
</dbReference>
<dbReference type="GO" id="GO:0030001">
    <property type="term" value="P:metal ion transport"/>
    <property type="evidence" value="ECO:0007669"/>
    <property type="project" value="TreeGrafter"/>
</dbReference>
<dbReference type="STRING" id="60517.A0A0R3VXJ0"/>
<evidence type="ECO:0000313" key="11">
    <source>
        <dbReference type="WBParaSite" id="TASK_0000213401-mRNA-1"/>
    </source>
</evidence>
<dbReference type="InterPro" id="IPR050927">
    <property type="entry name" value="TRPM"/>
</dbReference>
<feature type="domain" description="TRPM-like" evidence="8">
    <location>
        <begin position="6"/>
        <end position="226"/>
    </location>
</feature>
<dbReference type="PANTHER" id="PTHR13800">
    <property type="entry name" value="TRANSIENT RECEPTOR POTENTIAL CATION CHANNEL, SUBFAMILY M, MEMBER 6"/>
    <property type="match status" value="1"/>
</dbReference>
<feature type="region of interest" description="Disordered" evidence="5">
    <location>
        <begin position="636"/>
        <end position="668"/>
    </location>
</feature>
<dbReference type="Pfam" id="PF25508">
    <property type="entry name" value="TRPM2"/>
    <property type="match status" value="1"/>
</dbReference>
<feature type="region of interest" description="Disordered" evidence="5">
    <location>
        <begin position="727"/>
        <end position="759"/>
    </location>
</feature>
<feature type="transmembrane region" description="Helical" evidence="6">
    <location>
        <begin position="426"/>
        <end position="444"/>
    </location>
</feature>
<dbReference type="AlphaFoldDB" id="A0A0R3VXJ0"/>
<reference evidence="9 10" key="2">
    <citation type="submission" date="2018-11" db="EMBL/GenBank/DDBJ databases">
        <authorList>
            <consortium name="Pathogen Informatics"/>
        </authorList>
    </citation>
    <scope>NUCLEOTIDE SEQUENCE [LARGE SCALE GENOMIC DNA]</scope>
</reference>
<dbReference type="PANTHER" id="PTHR13800:SF1">
    <property type="entry name" value="TRANSIENT RECEPTOR POTENTIAL CATION CHANNEL TRPM"/>
    <property type="match status" value="1"/>
</dbReference>
<organism evidence="11">
    <name type="scientific">Taenia asiatica</name>
    <name type="common">Asian tapeworm</name>
    <dbReference type="NCBI Taxonomy" id="60517"/>
    <lineage>
        <taxon>Eukaryota</taxon>
        <taxon>Metazoa</taxon>
        <taxon>Spiralia</taxon>
        <taxon>Lophotrochozoa</taxon>
        <taxon>Platyhelminthes</taxon>
        <taxon>Cestoda</taxon>
        <taxon>Eucestoda</taxon>
        <taxon>Cyclophyllidea</taxon>
        <taxon>Taeniidae</taxon>
        <taxon>Taenia</taxon>
    </lineage>
</organism>
<keyword evidence="10" id="KW-1185">Reference proteome</keyword>
<evidence type="ECO:0000256" key="2">
    <source>
        <dbReference type="ARBA" id="ARBA00022692"/>
    </source>
</evidence>
<evidence type="ECO:0000256" key="4">
    <source>
        <dbReference type="ARBA" id="ARBA00023136"/>
    </source>
</evidence>
<evidence type="ECO:0000256" key="6">
    <source>
        <dbReference type="SAM" id="Phobius"/>
    </source>
</evidence>
<keyword evidence="2 6" id="KW-0812">Transmembrane</keyword>
<keyword evidence="3 6" id="KW-1133">Transmembrane helix</keyword>
<feature type="transmembrane region" description="Helical" evidence="6">
    <location>
        <begin position="328"/>
        <end position="350"/>
    </location>
</feature>
<feature type="transmembrane region" description="Helical" evidence="6">
    <location>
        <begin position="246"/>
        <end position="266"/>
    </location>
</feature>
<evidence type="ECO:0000313" key="9">
    <source>
        <dbReference type="EMBL" id="VDK24417.1"/>
    </source>
</evidence>
<dbReference type="InterPro" id="IPR057366">
    <property type="entry name" value="TRPM-like"/>
</dbReference>
<feature type="compositionally biased region" description="Basic and acidic residues" evidence="5">
    <location>
        <begin position="636"/>
        <end position="646"/>
    </location>
</feature>
<name>A0A0R3VXJ0_TAEAS</name>
<accession>A0A0R3VXJ0</accession>
<feature type="transmembrane region" description="Helical" evidence="6">
    <location>
        <begin position="464"/>
        <end position="483"/>
    </location>
</feature>
<evidence type="ECO:0000259" key="8">
    <source>
        <dbReference type="Pfam" id="PF25508"/>
    </source>
</evidence>
<dbReference type="EMBL" id="UYRS01001064">
    <property type="protein sequence ID" value="VDK24417.1"/>
    <property type="molecule type" value="Genomic_DNA"/>
</dbReference>
<dbReference type="Proteomes" id="UP000282613">
    <property type="component" value="Unassembled WGS sequence"/>
</dbReference>
<gene>
    <name evidence="9" type="ORF">TASK_LOCUS2135</name>
</gene>
<keyword evidence="4 6" id="KW-0472">Membrane</keyword>
<feature type="domain" description="Ion transport" evidence="7">
    <location>
        <begin position="337"/>
        <end position="579"/>
    </location>
</feature>
<evidence type="ECO:0000256" key="1">
    <source>
        <dbReference type="ARBA" id="ARBA00004141"/>
    </source>
</evidence>
<comment type="subcellular location">
    <subcellularLocation>
        <location evidence="1">Membrane</location>
        <topology evidence="1">Multi-pass membrane protein</topology>
    </subcellularLocation>
</comment>
<feature type="transmembrane region" description="Helical" evidence="6">
    <location>
        <begin position="549"/>
        <end position="572"/>
    </location>
</feature>
<protein>
    <submittedName>
        <fullName evidence="11">Ion_trans domain-containing protein</fullName>
    </submittedName>
</protein>
<feature type="region of interest" description="Disordered" evidence="5">
    <location>
        <begin position="270"/>
        <end position="308"/>
    </location>
</feature>
<evidence type="ECO:0000256" key="3">
    <source>
        <dbReference type="ARBA" id="ARBA00022989"/>
    </source>
</evidence>
<dbReference type="GO" id="GO:0005886">
    <property type="term" value="C:plasma membrane"/>
    <property type="evidence" value="ECO:0007669"/>
    <property type="project" value="TreeGrafter"/>
</dbReference>